<dbReference type="AlphaFoldDB" id="A0AAE1DNK5"/>
<feature type="region of interest" description="Disordered" evidence="1">
    <location>
        <begin position="48"/>
        <end position="96"/>
    </location>
</feature>
<name>A0AAE1DNK5_9GAST</name>
<proteinExistence type="predicted"/>
<reference evidence="2" key="1">
    <citation type="journal article" date="2023" name="G3 (Bethesda)">
        <title>A reference genome for the long-term kleptoplast-retaining sea slug Elysia crispata morphotype clarki.</title>
        <authorList>
            <person name="Eastman K.E."/>
            <person name="Pendleton A.L."/>
            <person name="Shaikh M.A."/>
            <person name="Suttiyut T."/>
            <person name="Ogas R."/>
            <person name="Tomko P."/>
            <person name="Gavelis G."/>
            <person name="Widhalm J.R."/>
            <person name="Wisecaver J.H."/>
        </authorList>
    </citation>
    <scope>NUCLEOTIDE SEQUENCE</scope>
    <source>
        <strain evidence="2">ECLA1</strain>
    </source>
</reference>
<comment type="caution">
    <text evidence="2">The sequence shown here is derived from an EMBL/GenBank/DDBJ whole genome shotgun (WGS) entry which is preliminary data.</text>
</comment>
<evidence type="ECO:0000256" key="1">
    <source>
        <dbReference type="SAM" id="MobiDB-lite"/>
    </source>
</evidence>
<gene>
    <name evidence="2" type="ORF">RRG08_023797</name>
</gene>
<accession>A0AAE1DNK5</accession>
<evidence type="ECO:0000313" key="3">
    <source>
        <dbReference type="Proteomes" id="UP001283361"/>
    </source>
</evidence>
<protein>
    <submittedName>
        <fullName evidence="2">Uncharacterized protein</fullName>
    </submittedName>
</protein>
<dbReference type="EMBL" id="JAWDGP010003216">
    <property type="protein sequence ID" value="KAK3776445.1"/>
    <property type="molecule type" value="Genomic_DNA"/>
</dbReference>
<sequence>METPGLSLVIMRLPKNLKWRVGSYFALFEQAPPLTVAWKNGHRTGTIFKSTKTENDTEKYEENREGENEPVSSEAWVSIEPKPAPHYRPFDVRGIR</sequence>
<evidence type="ECO:0000313" key="2">
    <source>
        <dbReference type="EMBL" id="KAK3776445.1"/>
    </source>
</evidence>
<keyword evidence="3" id="KW-1185">Reference proteome</keyword>
<organism evidence="2 3">
    <name type="scientific">Elysia crispata</name>
    <name type="common">lettuce slug</name>
    <dbReference type="NCBI Taxonomy" id="231223"/>
    <lineage>
        <taxon>Eukaryota</taxon>
        <taxon>Metazoa</taxon>
        <taxon>Spiralia</taxon>
        <taxon>Lophotrochozoa</taxon>
        <taxon>Mollusca</taxon>
        <taxon>Gastropoda</taxon>
        <taxon>Heterobranchia</taxon>
        <taxon>Euthyneura</taxon>
        <taxon>Panpulmonata</taxon>
        <taxon>Sacoglossa</taxon>
        <taxon>Placobranchoidea</taxon>
        <taxon>Plakobranchidae</taxon>
        <taxon>Elysia</taxon>
    </lineage>
</organism>
<feature type="compositionally biased region" description="Basic and acidic residues" evidence="1">
    <location>
        <begin position="51"/>
        <end position="67"/>
    </location>
</feature>
<dbReference type="Proteomes" id="UP001283361">
    <property type="component" value="Unassembled WGS sequence"/>
</dbReference>